<dbReference type="Proteomes" id="UP001595904">
    <property type="component" value="Unassembled WGS sequence"/>
</dbReference>
<evidence type="ECO:0000313" key="1">
    <source>
        <dbReference type="EMBL" id="MFC4310836.1"/>
    </source>
</evidence>
<gene>
    <name evidence="1" type="ORF">ACFPN2_17205</name>
</gene>
<protein>
    <recommendedName>
        <fullName evidence="3">TonB-dependent receptor</fullName>
    </recommendedName>
</protein>
<dbReference type="EMBL" id="JBHSDU010000003">
    <property type="protein sequence ID" value="MFC4310836.1"/>
    <property type="molecule type" value="Genomic_DNA"/>
</dbReference>
<sequence>MPVFAAGLAHSQAAANNLEEVVVTRRAGVEEIRKVEVSYAVTTIGGEALRMDAPLGVADALGSVPGFWVESPIC</sequence>
<dbReference type="RefSeq" id="WP_380598670.1">
    <property type="nucleotide sequence ID" value="NZ_JBHSDU010000003.1"/>
</dbReference>
<accession>A0ABV8STQ0</accession>
<organism evidence="1 2">
    <name type="scientific">Steroidobacter flavus</name>
    <dbReference type="NCBI Taxonomy" id="1842136"/>
    <lineage>
        <taxon>Bacteria</taxon>
        <taxon>Pseudomonadati</taxon>
        <taxon>Pseudomonadota</taxon>
        <taxon>Gammaproteobacteria</taxon>
        <taxon>Steroidobacterales</taxon>
        <taxon>Steroidobacteraceae</taxon>
        <taxon>Steroidobacter</taxon>
    </lineage>
</organism>
<keyword evidence="2" id="KW-1185">Reference proteome</keyword>
<evidence type="ECO:0008006" key="3">
    <source>
        <dbReference type="Google" id="ProtNLM"/>
    </source>
</evidence>
<dbReference type="InterPro" id="IPR037066">
    <property type="entry name" value="Plug_dom_sf"/>
</dbReference>
<reference evidence="2" key="1">
    <citation type="journal article" date="2019" name="Int. J. Syst. Evol. Microbiol.">
        <title>The Global Catalogue of Microorganisms (GCM) 10K type strain sequencing project: providing services to taxonomists for standard genome sequencing and annotation.</title>
        <authorList>
            <consortium name="The Broad Institute Genomics Platform"/>
            <consortium name="The Broad Institute Genome Sequencing Center for Infectious Disease"/>
            <person name="Wu L."/>
            <person name="Ma J."/>
        </authorList>
    </citation>
    <scope>NUCLEOTIDE SEQUENCE [LARGE SCALE GENOMIC DNA]</scope>
    <source>
        <strain evidence="2">CGMCC 1.10759</strain>
    </source>
</reference>
<proteinExistence type="predicted"/>
<evidence type="ECO:0000313" key="2">
    <source>
        <dbReference type="Proteomes" id="UP001595904"/>
    </source>
</evidence>
<dbReference type="SUPFAM" id="SSF56935">
    <property type="entry name" value="Porins"/>
    <property type="match status" value="1"/>
</dbReference>
<dbReference type="Gene3D" id="2.170.130.10">
    <property type="entry name" value="TonB-dependent receptor, plug domain"/>
    <property type="match status" value="1"/>
</dbReference>
<name>A0ABV8STQ0_9GAMM</name>
<comment type="caution">
    <text evidence="1">The sequence shown here is derived from an EMBL/GenBank/DDBJ whole genome shotgun (WGS) entry which is preliminary data.</text>
</comment>